<evidence type="ECO:0000256" key="10">
    <source>
        <dbReference type="ARBA" id="ARBA00022840"/>
    </source>
</evidence>
<evidence type="ECO:0000256" key="7">
    <source>
        <dbReference type="ARBA" id="ARBA00022679"/>
    </source>
</evidence>
<keyword evidence="12 14" id="KW-0630">Potassium</keyword>
<evidence type="ECO:0000256" key="15">
    <source>
        <dbReference type="RuleBase" id="RU004462"/>
    </source>
</evidence>
<reference evidence="19 20" key="1">
    <citation type="journal article" date="2016" name="Nat. Commun.">
        <title>Thousands of microbial genomes shed light on interconnected biogeochemical processes in an aquifer system.</title>
        <authorList>
            <person name="Anantharaman K."/>
            <person name="Brown C.T."/>
            <person name="Hug L.A."/>
            <person name="Sharon I."/>
            <person name="Castelle C.J."/>
            <person name="Probst A.J."/>
            <person name="Thomas B.C."/>
            <person name="Singh A."/>
            <person name="Wilkins M.J."/>
            <person name="Karaoz U."/>
            <person name="Brodie E.L."/>
            <person name="Williams K.H."/>
            <person name="Hubbard S.S."/>
            <person name="Banfield J.F."/>
        </authorList>
    </citation>
    <scope>NUCLEOTIDE SEQUENCE [LARGE SCALE GENOMIC DNA]</scope>
</reference>
<feature type="domain" description="S-adenosylmethionine synthetase N-terminal" evidence="16">
    <location>
        <begin position="1"/>
        <end position="90"/>
    </location>
</feature>
<keyword evidence="10" id="KW-0067">ATP-binding</keyword>
<comment type="caution">
    <text evidence="19">The sequence shown here is derived from an EMBL/GenBank/DDBJ whole genome shotgun (WGS) entry which is preliminary data.</text>
</comment>
<evidence type="ECO:0000259" key="16">
    <source>
        <dbReference type="Pfam" id="PF00438"/>
    </source>
</evidence>
<feature type="domain" description="S-adenosylmethionine synthetase central" evidence="17">
    <location>
        <begin position="105"/>
        <end position="221"/>
    </location>
</feature>
<dbReference type="InterPro" id="IPR022636">
    <property type="entry name" value="S-AdoMet_synthetase_sfam"/>
</dbReference>
<dbReference type="GO" id="GO:0005524">
    <property type="term" value="F:ATP binding"/>
    <property type="evidence" value="ECO:0007669"/>
    <property type="project" value="UniProtKB-KW"/>
</dbReference>
<keyword evidence="6" id="KW-0554">One-carbon metabolism</keyword>
<evidence type="ECO:0000259" key="18">
    <source>
        <dbReference type="Pfam" id="PF02773"/>
    </source>
</evidence>
<dbReference type="InterPro" id="IPR002133">
    <property type="entry name" value="S-AdoMet_synthetase"/>
</dbReference>
<evidence type="ECO:0000256" key="2">
    <source>
        <dbReference type="ARBA" id="ARBA00001958"/>
    </source>
</evidence>
<comment type="similarity">
    <text evidence="4 15">Belongs to the AdoMet synthase family.</text>
</comment>
<dbReference type="GO" id="GO:0004478">
    <property type="term" value="F:methionine adenosyltransferase activity"/>
    <property type="evidence" value="ECO:0007669"/>
    <property type="project" value="UniProtKB-UniRule"/>
</dbReference>
<feature type="domain" description="S-adenosylmethionine synthetase C-terminal" evidence="18">
    <location>
        <begin position="223"/>
        <end position="362"/>
    </location>
</feature>
<dbReference type="InterPro" id="IPR022629">
    <property type="entry name" value="S-AdoMet_synt_central"/>
</dbReference>
<dbReference type="InterPro" id="IPR022630">
    <property type="entry name" value="S-AdoMet_synt_C"/>
</dbReference>
<evidence type="ECO:0000256" key="1">
    <source>
        <dbReference type="ARBA" id="ARBA00001946"/>
    </source>
</evidence>
<feature type="non-terminal residue" evidence="19">
    <location>
        <position position="1"/>
    </location>
</feature>
<dbReference type="GO" id="GO:0006730">
    <property type="term" value="P:one-carbon metabolic process"/>
    <property type="evidence" value="ECO:0007669"/>
    <property type="project" value="UniProtKB-KW"/>
</dbReference>
<organism evidence="19 20">
    <name type="scientific">Candidatus Buchananbacteria bacterium RIFCSPLOWO2_01_FULL_45_31</name>
    <dbReference type="NCBI Taxonomy" id="1797545"/>
    <lineage>
        <taxon>Bacteria</taxon>
        <taxon>Candidatus Buchananiibacteriota</taxon>
    </lineage>
</organism>
<dbReference type="GO" id="GO:0046872">
    <property type="term" value="F:metal ion binding"/>
    <property type="evidence" value="ECO:0007669"/>
    <property type="project" value="UniProtKB-KW"/>
</dbReference>
<dbReference type="PIRSF" id="PIRSF000497">
    <property type="entry name" value="MAT"/>
    <property type="match status" value="1"/>
</dbReference>
<dbReference type="Proteomes" id="UP000177250">
    <property type="component" value="Unassembled WGS sequence"/>
</dbReference>
<keyword evidence="9" id="KW-0547">Nucleotide-binding</keyword>
<dbReference type="NCBIfam" id="TIGR01034">
    <property type="entry name" value="metK"/>
    <property type="match status" value="1"/>
</dbReference>
<evidence type="ECO:0000256" key="13">
    <source>
        <dbReference type="NCBIfam" id="TIGR01034"/>
    </source>
</evidence>
<comment type="subcellular location">
    <subcellularLocation>
        <location evidence="14">Cytoplasm</location>
    </subcellularLocation>
</comment>
<protein>
    <recommendedName>
        <fullName evidence="5 13">Methionine adenosyltransferase</fullName>
        <ecNumber evidence="5 13">2.5.1.6</ecNumber>
    </recommendedName>
</protein>
<comment type="subunit">
    <text evidence="14">Homotetramer.</text>
</comment>
<dbReference type="Gene3D" id="3.30.300.10">
    <property type="match status" value="3"/>
</dbReference>
<keyword evidence="8 14" id="KW-0479">Metal-binding</keyword>
<dbReference type="Pfam" id="PF02773">
    <property type="entry name" value="S-AdoMet_synt_C"/>
    <property type="match status" value="1"/>
</dbReference>
<evidence type="ECO:0000256" key="5">
    <source>
        <dbReference type="ARBA" id="ARBA00012828"/>
    </source>
</evidence>
<dbReference type="Pfam" id="PF02772">
    <property type="entry name" value="S-AdoMet_synt_M"/>
    <property type="match status" value="1"/>
</dbReference>
<gene>
    <name evidence="19" type="ORF">A3B15_02520</name>
</gene>
<dbReference type="CDD" id="cd18079">
    <property type="entry name" value="S-AdoMet_synt"/>
    <property type="match status" value="1"/>
</dbReference>
<evidence type="ECO:0000256" key="4">
    <source>
        <dbReference type="ARBA" id="ARBA00009685"/>
    </source>
</evidence>
<comment type="pathway">
    <text evidence="3">Amino-acid biosynthesis; S-adenosyl-L-methionine biosynthesis; S-adenosyl-L-methionine from L-methionine: step 1/1.</text>
</comment>
<dbReference type="PANTHER" id="PTHR11964">
    <property type="entry name" value="S-ADENOSYLMETHIONINE SYNTHETASE"/>
    <property type="match status" value="1"/>
</dbReference>
<dbReference type="SUPFAM" id="SSF55973">
    <property type="entry name" value="S-adenosylmethionine synthetase"/>
    <property type="match status" value="3"/>
</dbReference>
<evidence type="ECO:0000259" key="17">
    <source>
        <dbReference type="Pfam" id="PF02772"/>
    </source>
</evidence>
<dbReference type="PROSITE" id="PS00377">
    <property type="entry name" value="ADOMET_SYNTHASE_2"/>
    <property type="match status" value="1"/>
</dbReference>
<evidence type="ECO:0000256" key="8">
    <source>
        <dbReference type="ARBA" id="ARBA00022723"/>
    </source>
</evidence>
<dbReference type="GO" id="GO:0006556">
    <property type="term" value="P:S-adenosylmethionine biosynthetic process"/>
    <property type="evidence" value="ECO:0007669"/>
    <property type="project" value="UniProtKB-UniRule"/>
</dbReference>
<comment type="cofactor">
    <cofactor evidence="2">
        <name>K(+)</name>
        <dbReference type="ChEBI" id="CHEBI:29103"/>
    </cofactor>
</comment>
<evidence type="ECO:0000256" key="9">
    <source>
        <dbReference type="ARBA" id="ARBA00022741"/>
    </source>
</evidence>
<evidence type="ECO:0000256" key="11">
    <source>
        <dbReference type="ARBA" id="ARBA00022842"/>
    </source>
</evidence>
<dbReference type="GO" id="GO:0005737">
    <property type="term" value="C:cytoplasm"/>
    <property type="evidence" value="ECO:0007669"/>
    <property type="project" value="UniProtKB-SubCell"/>
</dbReference>
<evidence type="ECO:0000256" key="12">
    <source>
        <dbReference type="ARBA" id="ARBA00022958"/>
    </source>
</evidence>
<evidence type="ECO:0000313" key="19">
    <source>
        <dbReference type="EMBL" id="OGY53755.1"/>
    </source>
</evidence>
<sequence length="375" mass="40661">TEGHPDKVCDQISDGILDAALKEDPKSRVAIETLVTTGLVVVAGEMTTNTYIDVPKVVRGIIKDIGYTDPAIGFDWENCAVVTSIDAQSADISQGVSEGEGLYKEQGAGDQGMMFGYATDETPEFMPLPIVLAHKLTQKLASVRKAGELPWLRPDGKSQISIEYIDGQPKRADTVVISTQHTAEVEHDEIEREVIEKIIKPVCGEWLDNKTKYYVNPTGKFIIGGPHGDSGVTGRKIIVDTYGGHGSHGGGAFSGKDPSKVDRSAAYMARYIAKNIVAAGLAKSCEVQLAYAIGVADPVSLLVNTDGTANIPEEKIAEVVRKVFPLKPAGIIEHLRLRRPIFRLTTNYGHFGRNLDEFTWEKTDKAEELKQAAGV</sequence>
<dbReference type="InterPro" id="IPR022631">
    <property type="entry name" value="ADOMET_SYNTHASE_CS"/>
</dbReference>
<dbReference type="PROSITE" id="PS00376">
    <property type="entry name" value="ADOMET_SYNTHASE_1"/>
    <property type="match status" value="1"/>
</dbReference>
<dbReference type="FunFam" id="3.30.300.10:FF:000003">
    <property type="entry name" value="S-adenosylmethionine synthase"/>
    <property type="match status" value="1"/>
</dbReference>
<keyword evidence="7 19" id="KW-0808">Transferase</keyword>
<dbReference type="EC" id="2.5.1.6" evidence="5 13"/>
<dbReference type="HAMAP" id="MF_00086">
    <property type="entry name" value="S_AdoMet_synth1"/>
    <property type="match status" value="1"/>
</dbReference>
<dbReference type="EMBL" id="MHIO01000021">
    <property type="protein sequence ID" value="OGY53755.1"/>
    <property type="molecule type" value="Genomic_DNA"/>
</dbReference>
<dbReference type="AlphaFoldDB" id="A0A1G1YN22"/>
<comment type="cofactor">
    <cofactor evidence="1">
        <name>Mg(2+)</name>
        <dbReference type="ChEBI" id="CHEBI:18420"/>
    </cofactor>
</comment>
<evidence type="ECO:0000313" key="20">
    <source>
        <dbReference type="Proteomes" id="UP000177250"/>
    </source>
</evidence>
<dbReference type="UniPathway" id="UPA00315">
    <property type="reaction ID" value="UER00080"/>
</dbReference>
<proteinExistence type="inferred from homology"/>
<dbReference type="InterPro" id="IPR022628">
    <property type="entry name" value="S-AdoMet_synt_N"/>
</dbReference>
<dbReference type="STRING" id="1797545.A3B15_02520"/>
<keyword evidence="11 14" id="KW-0460">Magnesium</keyword>
<accession>A0A1G1YN22</accession>
<evidence type="ECO:0000256" key="14">
    <source>
        <dbReference type="RuleBase" id="RU000542"/>
    </source>
</evidence>
<dbReference type="Pfam" id="PF00438">
    <property type="entry name" value="S-AdoMet_synt_N"/>
    <property type="match status" value="1"/>
</dbReference>
<evidence type="ECO:0000256" key="3">
    <source>
        <dbReference type="ARBA" id="ARBA00005224"/>
    </source>
</evidence>
<name>A0A1G1YN22_9BACT</name>
<evidence type="ECO:0000256" key="6">
    <source>
        <dbReference type="ARBA" id="ARBA00022563"/>
    </source>
</evidence>